<dbReference type="RefSeq" id="WP_159438958.1">
    <property type="nucleotide sequence ID" value="NZ_FTPS01000001.1"/>
</dbReference>
<evidence type="ECO:0000256" key="7">
    <source>
        <dbReference type="ARBA" id="ARBA00023136"/>
    </source>
</evidence>
<evidence type="ECO:0000256" key="3">
    <source>
        <dbReference type="ARBA" id="ARBA00022448"/>
    </source>
</evidence>
<keyword evidence="4 8" id="KW-1003">Cell membrane</keyword>
<reference evidence="10 11" key="1">
    <citation type="submission" date="2017-01" db="EMBL/GenBank/DDBJ databases">
        <authorList>
            <person name="Mah S.A."/>
            <person name="Swanson W.J."/>
            <person name="Moy G.W."/>
            <person name="Vacquier V.D."/>
        </authorList>
    </citation>
    <scope>NUCLEOTIDE SEQUENCE [LARGE SCALE GENOMIC DNA]</scope>
    <source>
        <strain evidence="10 11">DSM 21219</strain>
    </source>
</reference>
<dbReference type="SUPFAM" id="SSF144083">
    <property type="entry name" value="Magnesium transport protein CorA, transmembrane region"/>
    <property type="match status" value="1"/>
</dbReference>
<dbReference type="EMBL" id="FTPS01000001">
    <property type="protein sequence ID" value="SIT78502.1"/>
    <property type="molecule type" value="Genomic_DNA"/>
</dbReference>
<evidence type="ECO:0000256" key="6">
    <source>
        <dbReference type="ARBA" id="ARBA00022989"/>
    </source>
</evidence>
<dbReference type="Proteomes" id="UP000192455">
    <property type="component" value="Unassembled WGS sequence"/>
</dbReference>
<keyword evidence="5 8" id="KW-0812">Transmembrane</keyword>
<dbReference type="InterPro" id="IPR045863">
    <property type="entry name" value="CorA_TM1_TM2"/>
</dbReference>
<comment type="subcellular location">
    <subcellularLocation>
        <location evidence="1">Cell membrane</location>
        <topology evidence="1">Multi-pass membrane protein</topology>
    </subcellularLocation>
    <subcellularLocation>
        <location evidence="8">Membrane</location>
        <topology evidence="8">Multi-pass membrane protein</topology>
    </subcellularLocation>
</comment>
<organism evidence="10 11">
    <name type="scientific">Pontibaca methylaminivorans</name>
    <dbReference type="NCBI Taxonomy" id="515897"/>
    <lineage>
        <taxon>Bacteria</taxon>
        <taxon>Pseudomonadati</taxon>
        <taxon>Pseudomonadota</taxon>
        <taxon>Alphaproteobacteria</taxon>
        <taxon>Rhodobacterales</taxon>
        <taxon>Roseobacteraceae</taxon>
        <taxon>Pontibaca</taxon>
    </lineage>
</organism>
<dbReference type="NCBIfam" id="TIGR00383">
    <property type="entry name" value="corA"/>
    <property type="match status" value="1"/>
</dbReference>
<keyword evidence="8" id="KW-0460">Magnesium</keyword>
<dbReference type="InterPro" id="IPR004488">
    <property type="entry name" value="Mg/Co-transport_prot_CorA"/>
</dbReference>
<dbReference type="OrthoDB" id="9803416at2"/>
<keyword evidence="7 8" id="KW-0472">Membrane</keyword>
<comment type="function">
    <text evidence="8">Mediates influx of magnesium ions.</text>
</comment>
<feature type="compositionally biased region" description="Basic residues" evidence="9">
    <location>
        <begin position="1"/>
        <end position="13"/>
    </location>
</feature>
<evidence type="ECO:0000256" key="5">
    <source>
        <dbReference type="ARBA" id="ARBA00022692"/>
    </source>
</evidence>
<sequence length="369" mass="41816">MARRSAIPRRGRFHSGSYRPGAPPGSLAAPPGDARAPMPPARVDMLSYGADMLREDRDTRLADCPMPPADAAGVRWIHLRGLPTPAQLETLGRDFGLHPLALEDVLHREGRAKAESYGAQQFVVLDHVHRADGTGLRADPVSFFLGPNYLISIDTIGADLFEPVRQRIRSGSRIRTLGSDYLLYALLDVIVDEGFPLLEQLGGELEELEDAILDNPDAETRNRIHYIKRELLLMRRAWWPQREMIAELMRHDGTFVSEITRLHLRDCHEHGVIALELVETYREMASSLLDTYLSAVSQRMNDIMKTLTIIATIFMPLSFVAGLYGMNFDTESPWNMPELHWRFGYPYALGLMVAVVVGMLAYFRHKRWW</sequence>
<comment type="similarity">
    <text evidence="2 8">Belongs to the CorA metal ion transporter (MIT) (TC 1.A.35) family.</text>
</comment>
<dbReference type="GO" id="GO:0015087">
    <property type="term" value="F:cobalt ion transmembrane transporter activity"/>
    <property type="evidence" value="ECO:0007669"/>
    <property type="project" value="UniProtKB-UniRule"/>
</dbReference>
<gene>
    <name evidence="8" type="primary">corA</name>
    <name evidence="10" type="ORF">SAMN05421849_0971</name>
</gene>
<dbReference type="Pfam" id="PF01544">
    <property type="entry name" value="CorA"/>
    <property type="match status" value="1"/>
</dbReference>
<name>A0A1R3WL12_9RHOB</name>
<feature type="region of interest" description="Disordered" evidence="9">
    <location>
        <begin position="1"/>
        <end position="40"/>
    </location>
</feature>
<dbReference type="Gene3D" id="3.30.460.20">
    <property type="entry name" value="CorA soluble domain-like"/>
    <property type="match status" value="1"/>
</dbReference>
<dbReference type="Gene3D" id="1.20.58.340">
    <property type="entry name" value="Magnesium transport protein CorA, transmembrane region"/>
    <property type="match status" value="2"/>
</dbReference>
<dbReference type="GO" id="GO:0005886">
    <property type="term" value="C:plasma membrane"/>
    <property type="evidence" value="ECO:0007669"/>
    <property type="project" value="UniProtKB-SubCell"/>
</dbReference>
<dbReference type="InterPro" id="IPR045861">
    <property type="entry name" value="CorA_cytoplasmic_dom"/>
</dbReference>
<keyword evidence="8" id="KW-0406">Ion transport</keyword>
<dbReference type="AlphaFoldDB" id="A0A1R3WL12"/>
<dbReference type="PANTHER" id="PTHR46494">
    <property type="entry name" value="CORA FAMILY METAL ION TRANSPORTER (EUROFUNG)"/>
    <property type="match status" value="1"/>
</dbReference>
<evidence type="ECO:0000256" key="1">
    <source>
        <dbReference type="ARBA" id="ARBA00004651"/>
    </source>
</evidence>
<evidence type="ECO:0000256" key="2">
    <source>
        <dbReference type="ARBA" id="ARBA00009765"/>
    </source>
</evidence>
<feature type="transmembrane region" description="Helical" evidence="8">
    <location>
        <begin position="307"/>
        <end position="325"/>
    </location>
</feature>
<evidence type="ECO:0000256" key="8">
    <source>
        <dbReference type="RuleBase" id="RU362010"/>
    </source>
</evidence>
<evidence type="ECO:0000313" key="10">
    <source>
        <dbReference type="EMBL" id="SIT78502.1"/>
    </source>
</evidence>
<protein>
    <recommendedName>
        <fullName evidence="8">Magnesium transport protein CorA</fullName>
    </recommendedName>
</protein>
<keyword evidence="11" id="KW-1185">Reference proteome</keyword>
<dbReference type="GO" id="GO:0050897">
    <property type="term" value="F:cobalt ion binding"/>
    <property type="evidence" value="ECO:0007669"/>
    <property type="project" value="TreeGrafter"/>
</dbReference>
<dbReference type="GO" id="GO:0000287">
    <property type="term" value="F:magnesium ion binding"/>
    <property type="evidence" value="ECO:0007669"/>
    <property type="project" value="TreeGrafter"/>
</dbReference>
<dbReference type="FunFam" id="1.20.58.340:FF:000012">
    <property type="entry name" value="Magnesium transport protein CorA"/>
    <property type="match status" value="1"/>
</dbReference>
<dbReference type="CDD" id="cd12828">
    <property type="entry name" value="TmCorA-like_1"/>
    <property type="match status" value="1"/>
</dbReference>
<accession>A0A1R3WL12</accession>
<evidence type="ECO:0000256" key="4">
    <source>
        <dbReference type="ARBA" id="ARBA00022475"/>
    </source>
</evidence>
<evidence type="ECO:0000313" key="11">
    <source>
        <dbReference type="Proteomes" id="UP000192455"/>
    </source>
</evidence>
<proteinExistence type="inferred from homology"/>
<feature type="transmembrane region" description="Helical" evidence="8">
    <location>
        <begin position="345"/>
        <end position="363"/>
    </location>
</feature>
<evidence type="ECO:0000256" key="9">
    <source>
        <dbReference type="SAM" id="MobiDB-lite"/>
    </source>
</evidence>
<dbReference type="GO" id="GO:0015095">
    <property type="term" value="F:magnesium ion transmembrane transporter activity"/>
    <property type="evidence" value="ECO:0007669"/>
    <property type="project" value="UniProtKB-UniRule"/>
</dbReference>
<dbReference type="PANTHER" id="PTHR46494:SF1">
    <property type="entry name" value="CORA FAMILY METAL ION TRANSPORTER (EUROFUNG)"/>
    <property type="match status" value="1"/>
</dbReference>
<dbReference type="STRING" id="515897.SAMN05421849_0971"/>
<dbReference type="SUPFAM" id="SSF143865">
    <property type="entry name" value="CorA soluble domain-like"/>
    <property type="match status" value="1"/>
</dbReference>
<keyword evidence="3 8" id="KW-0813">Transport</keyword>
<keyword evidence="6 8" id="KW-1133">Transmembrane helix</keyword>
<dbReference type="InterPro" id="IPR002523">
    <property type="entry name" value="MgTranspt_CorA/ZnTranspt_ZntB"/>
</dbReference>